<organism evidence="1 2">
    <name type="scientific">Hyaloperonospora arabidopsidis (strain Emoy2)</name>
    <name type="common">Downy mildew agent</name>
    <name type="synonym">Peronospora arabidopsidis</name>
    <dbReference type="NCBI Taxonomy" id="559515"/>
    <lineage>
        <taxon>Eukaryota</taxon>
        <taxon>Sar</taxon>
        <taxon>Stramenopiles</taxon>
        <taxon>Oomycota</taxon>
        <taxon>Peronosporomycetes</taxon>
        <taxon>Peronosporales</taxon>
        <taxon>Peronosporaceae</taxon>
        <taxon>Hyaloperonospora</taxon>
    </lineage>
</organism>
<dbReference type="EMBL" id="JH598455">
    <property type="status" value="NOT_ANNOTATED_CDS"/>
    <property type="molecule type" value="Genomic_DNA"/>
</dbReference>
<reference evidence="1" key="2">
    <citation type="submission" date="2015-06" db="UniProtKB">
        <authorList>
            <consortium name="EnsemblProtists"/>
        </authorList>
    </citation>
    <scope>IDENTIFICATION</scope>
    <source>
        <strain evidence="1">Emoy2</strain>
    </source>
</reference>
<sequence>MGSRHEDELQNWSKSLAVKLKTSKTDVTLKVVPSAHVLKYELLSTVATKDSLTSGGHSCAETTDVTRRVVTIVGTNLRPVIVMMMMGIGDETRDLRRMV</sequence>
<evidence type="ECO:0000313" key="2">
    <source>
        <dbReference type="Proteomes" id="UP000011713"/>
    </source>
</evidence>
<dbReference type="Proteomes" id="UP000011713">
    <property type="component" value="Unassembled WGS sequence"/>
</dbReference>
<accession>M4BNH0</accession>
<name>M4BNH0_HYAAE</name>
<dbReference type="InParanoid" id="M4BNH0"/>
<dbReference type="AlphaFoldDB" id="M4BNH0"/>
<protein>
    <submittedName>
        <fullName evidence="1">Uncharacterized protein</fullName>
    </submittedName>
</protein>
<dbReference type="EnsemblProtists" id="HpaT807958">
    <property type="protein sequence ID" value="HpaP807958"/>
    <property type="gene ID" value="HpaG807958"/>
</dbReference>
<dbReference type="HOGENOM" id="CLU_2325235_0_0_1"/>
<proteinExistence type="predicted"/>
<dbReference type="VEuPathDB" id="FungiDB:HpaG807958"/>
<keyword evidence="2" id="KW-1185">Reference proteome</keyword>
<evidence type="ECO:0000313" key="1">
    <source>
        <dbReference type="EnsemblProtists" id="HpaP807958"/>
    </source>
</evidence>
<reference evidence="2" key="1">
    <citation type="journal article" date="2010" name="Science">
        <title>Signatures of adaptation to obligate biotrophy in the Hyaloperonospora arabidopsidis genome.</title>
        <authorList>
            <person name="Baxter L."/>
            <person name="Tripathy S."/>
            <person name="Ishaque N."/>
            <person name="Boot N."/>
            <person name="Cabral A."/>
            <person name="Kemen E."/>
            <person name="Thines M."/>
            <person name="Ah-Fong A."/>
            <person name="Anderson R."/>
            <person name="Badejoko W."/>
            <person name="Bittner-Eddy P."/>
            <person name="Boore J.L."/>
            <person name="Chibucos M.C."/>
            <person name="Coates M."/>
            <person name="Dehal P."/>
            <person name="Delehaunty K."/>
            <person name="Dong S."/>
            <person name="Downton P."/>
            <person name="Dumas B."/>
            <person name="Fabro G."/>
            <person name="Fronick C."/>
            <person name="Fuerstenberg S.I."/>
            <person name="Fulton L."/>
            <person name="Gaulin E."/>
            <person name="Govers F."/>
            <person name="Hughes L."/>
            <person name="Humphray S."/>
            <person name="Jiang R.H."/>
            <person name="Judelson H."/>
            <person name="Kamoun S."/>
            <person name="Kyung K."/>
            <person name="Meijer H."/>
            <person name="Minx P."/>
            <person name="Morris P."/>
            <person name="Nelson J."/>
            <person name="Phuntumart V."/>
            <person name="Qutob D."/>
            <person name="Rehmany A."/>
            <person name="Rougon-Cardoso A."/>
            <person name="Ryden P."/>
            <person name="Torto-Alalibo T."/>
            <person name="Studholme D."/>
            <person name="Wang Y."/>
            <person name="Win J."/>
            <person name="Wood J."/>
            <person name="Clifton S.W."/>
            <person name="Rogers J."/>
            <person name="Van den Ackerveken G."/>
            <person name="Jones J.D."/>
            <person name="McDowell J.M."/>
            <person name="Beynon J."/>
            <person name="Tyler B.M."/>
        </authorList>
    </citation>
    <scope>NUCLEOTIDE SEQUENCE [LARGE SCALE GENOMIC DNA]</scope>
    <source>
        <strain evidence="2">Emoy2</strain>
    </source>
</reference>